<keyword evidence="3" id="KW-1185">Reference proteome</keyword>
<protein>
    <submittedName>
        <fullName evidence="2">Uncharacterized protein</fullName>
    </submittedName>
</protein>
<feature type="region of interest" description="Disordered" evidence="1">
    <location>
        <begin position="1"/>
        <end position="27"/>
    </location>
</feature>
<feature type="compositionally biased region" description="Basic and acidic residues" evidence="1">
    <location>
        <begin position="111"/>
        <end position="123"/>
    </location>
</feature>
<dbReference type="EMBL" id="QPKB01000003">
    <property type="protein sequence ID" value="RWR79999.1"/>
    <property type="molecule type" value="Genomic_DNA"/>
</dbReference>
<dbReference type="OrthoDB" id="1937859at2759"/>
<evidence type="ECO:0000256" key="1">
    <source>
        <dbReference type="SAM" id="MobiDB-lite"/>
    </source>
</evidence>
<reference evidence="2 3" key="1">
    <citation type="journal article" date="2019" name="Nat. Plants">
        <title>Stout camphor tree genome fills gaps in understanding of flowering plant genome evolution.</title>
        <authorList>
            <person name="Chaw S.M."/>
            <person name="Liu Y.C."/>
            <person name="Wu Y.W."/>
            <person name="Wang H.Y."/>
            <person name="Lin C.I."/>
            <person name="Wu C.S."/>
            <person name="Ke H.M."/>
            <person name="Chang L.Y."/>
            <person name="Hsu C.Y."/>
            <person name="Yang H.T."/>
            <person name="Sudianto E."/>
            <person name="Hsu M.H."/>
            <person name="Wu K.P."/>
            <person name="Wang L.N."/>
            <person name="Leebens-Mack J.H."/>
            <person name="Tsai I.J."/>
        </authorList>
    </citation>
    <scope>NUCLEOTIDE SEQUENCE [LARGE SCALE GENOMIC DNA]</scope>
    <source>
        <strain evidence="3">cv. Chaw 1501</strain>
        <tissue evidence="2">Young leaves</tissue>
    </source>
</reference>
<feature type="compositionally biased region" description="Low complexity" evidence="1">
    <location>
        <begin position="147"/>
        <end position="173"/>
    </location>
</feature>
<proteinExistence type="predicted"/>
<feature type="compositionally biased region" description="Basic residues" evidence="1">
    <location>
        <begin position="1"/>
        <end position="15"/>
    </location>
</feature>
<name>A0A443NNE4_9MAGN</name>
<dbReference type="PANTHER" id="PTHR31903">
    <property type="entry name" value="F12F1.11-RELATED"/>
    <property type="match status" value="1"/>
</dbReference>
<dbReference type="AlphaFoldDB" id="A0A443NNE4"/>
<dbReference type="Proteomes" id="UP000283530">
    <property type="component" value="Unassembled WGS sequence"/>
</dbReference>
<dbReference type="PANTHER" id="PTHR31903:SF4">
    <property type="entry name" value="OS11G0490300 PROTEIN"/>
    <property type="match status" value="1"/>
</dbReference>
<evidence type="ECO:0000313" key="3">
    <source>
        <dbReference type="Proteomes" id="UP000283530"/>
    </source>
</evidence>
<feature type="region of interest" description="Disordered" evidence="1">
    <location>
        <begin position="111"/>
        <end position="200"/>
    </location>
</feature>
<accession>A0A443NNE4</accession>
<comment type="caution">
    <text evidence="2">The sequence shown here is derived from an EMBL/GenBank/DDBJ whole genome shotgun (WGS) entry which is preliminary data.</text>
</comment>
<organism evidence="2 3">
    <name type="scientific">Cinnamomum micranthum f. kanehirae</name>
    <dbReference type="NCBI Taxonomy" id="337451"/>
    <lineage>
        <taxon>Eukaryota</taxon>
        <taxon>Viridiplantae</taxon>
        <taxon>Streptophyta</taxon>
        <taxon>Embryophyta</taxon>
        <taxon>Tracheophyta</taxon>
        <taxon>Spermatophyta</taxon>
        <taxon>Magnoliopsida</taxon>
        <taxon>Magnoliidae</taxon>
        <taxon>Laurales</taxon>
        <taxon>Lauraceae</taxon>
        <taxon>Cinnamomum</taxon>
    </lineage>
</organism>
<sequence length="319" mass="35359">MKNLYRKKKSSRGKIHPSPSPSHTSTHSLSNLNLLPSAILTIVSVLSVDDQEVLAYLIHCSTTTTNPSTKKCNKPTFNCGCFDCYTRFWIRWDSSPNRHLIHQAIEAFEDHLSPSDHPSDNTHKSKPMNLRVSADKSVPDSVSGSLEPETSEPVPTATATSTSTSDDAAADSARQCSNAEHEPTGNRLQPVASVQEQRGLVRKGFPRARARITRSRAEIRVGYHTVRRSGTFVPDLAEQTTSRSRETGFASGEDSRVVALCSEKEGDVVASCNRLQPSSEQKRAQVLHVWRSENLRGFGRPSQEIEKRINQRCLVTPEK</sequence>
<evidence type="ECO:0000313" key="2">
    <source>
        <dbReference type="EMBL" id="RWR79999.1"/>
    </source>
</evidence>
<gene>
    <name evidence="2" type="ORF">CKAN_00860400</name>
</gene>